<dbReference type="Proteomes" id="UP000509833">
    <property type="component" value="Chromosome"/>
</dbReference>
<evidence type="ECO:0000313" key="2">
    <source>
        <dbReference type="Proteomes" id="UP000509833"/>
    </source>
</evidence>
<accession>A0A811IFV9</accession>
<protein>
    <submittedName>
        <fullName evidence="1">Uncharacterized protein</fullName>
    </submittedName>
</protein>
<proteinExistence type="predicted"/>
<name>A0A811IFV9_STRTR</name>
<reference evidence="1 2" key="1">
    <citation type="submission" date="2020-06" db="EMBL/GenBank/DDBJ databases">
        <authorList>
            <person name="Chuat V."/>
        </authorList>
    </citation>
    <scope>NUCLEOTIDE SEQUENCE [LARGE SCALE GENOMIC DNA]</scope>
    <source>
        <strain evidence="1">STH_CIRM_336</strain>
    </source>
</reference>
<dbReference type="AlphaFoldDB" id="A0A811IFV9"/>
<sequence length="43" mass="5074">MVFMPHYSLTIPFIQSIIKNIALLITFRYFLLSINGIYSHIFP</sequence>
<dbReference type="EMBL" id="LR822017">
    <property type="protein sequence ID" value="CAD0135659.1"/>
    <property type="molecule type" value="Genomic_DNA"/>
</dbReference>
<evidence type="ECO:0000313" key="1">
    <source>
        <dbReference type="EMBL" id="CAD0135659.1"/>
    </source>
</evidence>
<gene>
    <name evidence="1" type="ORF">STHERMO_0064</name>
</gene>
<organism evidence="1 2">
    <name type="scientific">Streptococcus thermophilus</name>
    <dbReference type="NCBI Taxonomy" id="1308"/>
    <lineage>
        <taxon>Bacteria</taxon>
        <taxon>Bacillati</taxon>
        <taxon>Bacillota</taxon>
        <taxon>Bacilli</taxon>
        <taxon>Lactobacillales</taxon>
        <taxon>Streptococcaceae</taxon>
        <taxon>Streptococcus</taxon>
    </lineage>
</organism>